<evidence type="ECO:0000256" key="1">
    <source>
        <dbReference type="SAM" id="MobiDB-lite"/>
    </source>
</evidence>
<organism evidence="2 3">
    <name type="scientific">Halomicronema hongdechloris C2206</name>
    <dbReference type="NCBI Taxonomy" id="1641165"/>
    <lineage>
        <taxon>Bacteria</taxon>
        <taxon>Bacillati</taxon>
        <taxon>Cyanobacteriota</taxon>
        <taxon>Cyanophyceae</taxon>
        <taxon>Nodosilineales</taxon>
        <taxon>Nodosilineaceae</taxon>
        <taxon>Halomicronema</taxon>
    </lineage>
</organism>
<proteinExistence type="predicted"/>
<evidence type="ECO:0000313" key="2">
    <source>
        <dbReference type="EMBL" id="ASC73989.1"/>
    </source>
</evidence>
<keyword evidence="3" id="KW-1185">Reference proteome</keyword>
<dbReference type="KEGG" id="hhg:XM38_049630"/>
<feature type="compositionally biased region" description="Polar residues" evidence="1">
    <location>
        <begin position="40"/>
        <end position="49"/>
    </location>
</feature>
<feature type="compositionally biased region" description="Pro residues" evidence="1">
    <location>
        <begin position="90"/>
        <end position="99"/>
    </location>
</feature>
<dbReference type="AlphaFoldDB" id="A0A1Z3HUL8"/>
<evidence type="ECO:0000313" key="3">
    <source>
        <dbReference type="Proteomes" id="UP000191901"/>
    </source>
</evidence>
<accession>A0A1Z3HUL8</accession>
<dbReference type="RefSeq" id="WP_080812515.1">
    <property type="nucleotide sequence ID" value="NZ_CP021983.2"/>
</dbReference>
<gene>
    <name evidence="2" type="ORF">XM38_049630</name>
</gene>
<feature type="region of interest" description="Disordered" evidence="1">
    <location>
        <begin position="30"/>
        <end position="113"/>
    </location>
</feature>
<reference evidence="2 3" key="1">
    <citation type="journal article" date="2016" name="Biochim. Biophys. Acta">
        <title>Characterization of red-shifted phycobilisomes isolated from the chlorophyll f-containing cyanobacterium Halomicronema hongdechloris.</title>
        <authorList>
            <person name="Li Y."/>
            <person name="Lin Y."/>
            <person name="Garvey C.J."/>
            <person name="Birch D."/>
            <person name="Corkery R.W."/>
            <person name="Loughlin P.C."/>
            <person name="Scheer H."/>
            <person name="Willows R.D."/>
            <person name="Chen M."/>
        </authorList>
    </citation>
    <scope>NUCLEOTIDE SEQUENCE [LARGE SCALE GENOMIC DNA]</scope>
    <source>
        <strain evidence="2 3">C2206</strain>
    </source>
</reference>
<feature type="compositionally biased region" description="Low complexity" evidence="1">
    <location>
        <begin position="78"/>
        <end position="89"/>
    </location>
</feature>
<feature type="compositionally biased region" description="Polar residues" evidence="1">
    <location>
        <begin position="68"/>
        <end position="77"/>
    </location>
</feature>
<protein>
    <submittedName>
        <fullName evidence="2">Uncharacterized protein</fullName>
    </submittedName>
</protein>
<dbReference type="Proteomes" id="UP000191901">
    <property type="component" value="Chromosome"/>
</dbReference>
<dbReference type="EMBL" id="CP021983">
    <property type="protein sequence ID" value="ASC73989.1"/>
    <property type="molecule type" value="Genomic_DNA"/>
</dbReference>
<name>A0A1Z3HUL8_9CYAN</name>
<sequence length="113" mass="11993">MSRYLIGGVILVVVLLTWLGVESAAQFGEGEDFTEAGDDQSLTPLQQAGQLVERQSPAARTGLAEDATLTQEENQAQPTDTPTPTDEPMSSPPPTPTPTSDPVETDDSIPALW</sequence>